<dbReference type="GO" id="GO:0050661">
    <property type="term" value="F:NADP binding"/>
    <property type="evidence" value="ECO:0007669"/>
    <property type="project" value="InterPro"/>
</dbReference>
<dbReference type="InterPro" id="IPR016162">
    <property type="entry name" value="Ald_DH_N"/>
</dbReference>
<protein>
    <recommendedName>
        <fullName evidence="7">Gamma-glutamyl phosphate reductase</fullName>
        <shortName evidence="7">GPR</shortName>
        <ecNumber evidence="7">1.2.1.41</ecNumber>
    </recommendedName>
    <alternativeName>
        <fullName evidence="7">Glutamate-5-semialdehyde dehydrogenase</fullName>
    </alternativeName>
    <alternativeName>
        <fullName evidence="7">Glutamyl-gamma-semialdehyde dehydrogenase</fullName>
        <shortName evidence="7">GSA dehydrogenase</shortName>
    </alternativeName>
</protein>
<evidence type="ECO:0000256" key="1">
    <source>
        <dbReference type="ARBA" id="ARBA00004985"/>
    </source>
</evidence>
<dbReference type="Gene3D" id="3.40.309.10">
    <property type="entry name" value="Aldehyde Dehydrogenase, Chain A, domain 2"/>
    <property type="match status" value="1"/>
</dbReference>
<dbReference type="InterPro" id="IPR000965">
    <property type="entry name" value="GPR_dom"/>
</dbReference>
<dbReference type="GO" id="GO:0005737">
    <property type="term" value="C:cytoplasm"/>
    <property type="evidence" value="ECO:0007669"/>
    <property type="project" value="UniProtKB-SubCell"/>
</dbReference>
<dbReference type="CDD" id="cd07079">
    <property type="entry name" value="ALDH_F18-19_ProA-GPR"/>
    <property type="match status" value="1"/>
</dbReference>
<dbReference type="Proteomes" id="UP000824165">
    <property type="component" value="Unassembled WGS sequence"/>
</dbReference>
<comment type="pathway">
    <text evidence="1 7">Amino-acid biosynthesis; L-proline biosynthesis; L-glutamate 5-semialdehyde from L-glutamate: step 2/2.</text>
</comment>
<dbReference type="SUPFAM" id="SSF53720">
    <property type="entry name" value="ALDH-like"/>
    <property type="match status" value="1"/>
</dbReference>
<keyword evidence="7" id="KW-0963">Cytoplasm</keyword>
<dbReference type="PANTHER" id="PTHR11063:SF8">
    <property type="entry name" value="DELTA-1-PYRROLINE-5-CARBOXYLATE SYNTHASE"/>
    <property type="match status" value="1"/>
</dbReference>
<dbReference type="InterPro" id="IPR016163">
    <property type="entry name" value="Ald_DH_C"/>
</dbReference>
<dbReference type="PROSITE" id="PS01223">
    <property type="entry name" value="PROA"/>
    <property type="match status" value="1"/>
</dbReference>
<evidence type="ECO:0000256" key="7">
    <source>
        <dbReference type="HAMAP-Rule" id="MF_00412"/>
    </source>
</evidence>
<evidence type="ECO:0000256" key="5">
    <source>
        <dbReference type="ARBA" id="ARBA00023002"/>
    </source>
</evidence>
<evidence type="ECO:0000259" key="8">
    <source>
        <dbReference type="Pfam" id="PF00171"/>
    </source>
</evidence>
<name>A0A9D1KPM5_9FIRM</name>
<dbReference type="PIRSF" id="PIRSF000151">
    <property type="entry name" value="GPR"/>
    <property type="match status" value="1"/>
</dbReference>
<dbReference type="PANTHER" id="PTHR11063">
    <property type="entry name" value="GLUTAMATE SEMIALDEHYDE DEHYDROGENASE"/>
    <property type="match status" value="1"/>
</dbReference>
<comment type="function">
    <text evidence="7">Catalyzes the NADPH-dependent reduction of L-glutamate 5-phosphate into L-glutamate 5-semialdehyde and phosphate. The product spontaneously undergoes cyclization to form 1-pyrroline-5-carboxylate.</text>
</comment>
<keyword evidence="2 7" id="KW-0028">Amino-acid biosynthesis</keyword>
<evidence type="ECO:0000256" key="4">
    <source>
        <dbReference type="ARBA" id="ARBA00022857"/>
    </source>
</evidence>
<gene>
    <name evidence="7" type="primary">proA</name>
    <name evidence="9" type="ORF">IAA60_03595</name>
</gene>
<keyword evidence="3 7" id="KW-0641">Proline biosynthesis</keyword>
<reference evidence="9" key="1">
    <citation type="submission" date="2020-10" db="EMBL/GenBank/DDBJ databases">
        <authorList>
            <person name="Gilroy R."/>
        </authorList>
    </citation>
    <scope>NUCLEOTIDE SEQUENCE</scope>
    <source>
        <strain evidence="9">CHK181-108</strain>
    </source>
</reference>
<dbReference type="NCBIfam" id="NF001221">
    <property type="entry name" value="PRK00197.1"/>
    <property type="match status" value="1"/>
</dbReference>
<proteinExistence type="inferred from homology"/>
<reference evidence="9" key="2">
    <citation type="journal article" date="2021" name="PeerJ">
        <title>Extensive microbial diversity within the chicken gut microbiome revealed by metagenomics and culture.</title>
        <authorList>
            <person name="Gilroy R."/>
            <person name="Ravi A."/>
            <person name="Getino M."/>
            <person name="Pursley I."/>
            <person name="Horton D.L."/>
            <person name="Alikhan N.F."/>
            <person name="Baker D."/>
            <person name="Gharbi K."/>
            <person name="Hall N."/>
            <person name="Watson M."/>
            <person name="Adriaenssens E.M."/>
            <person name="Foster-Nyarko E."/>
            <person name="Jarju S."/>
            <person name="Secka A."/>
            <person name="Antonio M."/>
            <person name="Oren A."/>
            <person name="Chaudhuri R.R."/>
            <person name="La Ragione R."/>
            <person name="Hildebrand F."/>
            <person name="Pallen M.J."/>
        </authorList>
    </citation>
    <scope>NUCLEOTIDE SEQUENCE</scope>
    <source>
        <strain evidence="9">CHK181-108</strain>
    </source>
</reference>
<comment type="similarity">
    <text evidence="7">Belongs to the gamma-glutamyl phosphate reductase family.</text>
</comment>
<dbReference type="Gene3D" id="3.40.605.10">
    <property type="entry name" value="Aldehyde Dehydrogenase, Chain A, domain 1"/>
    <property type="match status" value="1"/>
</dbReference>
<dbReference type="NCBIfam" id="TIGR00407">
    <property type="entry name" value="proA"/>
    <property type="match status" value="1"/>
</dbReference>
<organism evidence="9 10">
    <name type="scientific">Candidatus Ornithomonoglobus intestinigallinarum</name>
    <dbReference type="NCBI Taxonomy" id="2840894"/>
    <lineage>
        <taxon>Bacteria</taxon>
        <taxon>Bacillati</taxon>
        <taxon>Bacillota</taxon>
        <taxon>Clostridia</taxon>
        <taxon>Candidatus Ornithomonoglobus</taxon>
    </lineage>
</organism>
<dbReference type="GO" id="GO:0055129">
    <property type="term" value="P:L-proline biosynthetic process"/>
    <property type="evidence" value="ECO:0007669"/>
    <property type="project" value="UniProtKB-UniRule"/>
</dbReference>
<dbReference type="GO" id="GO:0004350">
    <property type="term" value="F:glutamate-5-semialdehyde dehydrogenase activity"/>
    <property type="evidence" value="ECO:0007669"/>
    <property type="project" value="UniProtKB-UniRule"/>
</dbReference>
<dbReference type="AlphaFoldDB" id="A0A9D1KPM5"/>
<evidence type="ECO:0000256" key="3">
    <source>
        <dbReference type="ARBA" id="ARBA00022650"/>
    </source>
</evidence>
<feature type="domain" description="Aldehyde dehydrogenase" evidence="8">
    <location>
        <begin position="12"/>
        <end position="310"/>
    </location>
</feature>
<keyword evidence="5 7" id="KW-0560">Oxidoreductase</keyword>
<comment type="catalytic activity">
    <reaction evidence="6 7">
        <text>L-glutamate 5-semialdehyde + phosphate + NADP(+) = L-glutamyl 5-phosphate + NADPH + H(+)</text>
        <dbReference type="Rhea" id="RHEA:19541"/>
        <dbReference type="ChEBI" id="CHEBI:15378"/>
        <dbReference type="ChEBI" id="CHEBI:43474"/>
        <dbReference type="ChEBI" id="CHEBI:57783"/>
        <dbReference type="ChEBI" id="CHEBI:58066"/>
        <dbReference type="ChEBI" id="CHEBI:58274"/>
        <dbReference type="ChEBI" id="CHEBI:58349"/>
        <dbReference type="EC" id="1.2.1.41"/>
    </reaction>
</comment>
<evidence type="ECO:0000313" key="10">
    <source>
        <dbReference type="Proteomes" id="UP000824165"/>
    </source>
</evidence>
<dbReference type="InterPro" id="IPR015590">
    <property type="entry name" value="Aldehyde_DH_dom"/>
</dbReference>
<sequence>MTEELLLKGTLARDAASRLTAVDTVTKDAALDAIADALIARTDEIIEANRLDLASAEENGVRKAMIDRLALSPERIKGMAEGVRQVRALNDPIGEVIKMWKRPNGLLIGQQRVPMGVIAIIFEARPNVTVDAAVLCLKTSNACILRGGKEAINSNKMLMKIMQEAAYGAGMPEGTLNVIEDTSRETATELMKMNGYIDLLIPRGGKGLIKSVVENATVPVVETAAGNCHVYVDGAADLDMALKIVMNAKVQRPSVCNAAETLLVDKKIADKFVPMVFDALKKANVEIRADKASKEYYGDVNDADDEDYYTEYNDYIIAAKVVDGVDEAIEHINKYNTKHSEAIVTDSYEAAEKFLNRVDAAAVYVNASTRFTDGFEFGFGAEIGISTQKMHARGPMGLEALTSMKYIVHGNGQIRE</sequence>
<dbReference type="FunFam" id="3.40.309.10:FF:000006">
    <property type="entry name" value="Gamma-glutamyl phosphate reductase"/>
    <property type="match status" value="1"/>
</dbReference>
<dbReference type="InterPro" id="IPR016161">
    <property type="entry name" value="Ald_DH/histidinol_DH"/>
</dbReference>
<dbReference type="EC" id="1.2.1.41" evidence="7"/>
<evidence type="ECO:0000256" key="6">
    <source>
        <dbReference type="ARBA" id="ARBA00049024"/>
    </source>
</evidence>
<evidence type="ECO:0000256" key="2">
    <source>
        <dbReference type="ARBA" id="ARBA00022605"/>
    </source>
</evidence>
<accession>A0A9D1KPM5</accession>
<dbReference type="Pfam" id="PF00171">
    <property type="entry name" value="Aldedh"/>
    <property type="match status" value="1"/>
</dbReference>
<dbReference type="InterPro" id="IPR020593">
    <property type="entry name" value="G-glutamylP_reductase_CS"/>
</dbReference>
<keyword evidence="4 7" id="KW-0521">NADP</keyword>
<dbReference type="EMBL" id="DVLU01000029">
    <property type="protein sequence ID" value="HIT84974.1"/>
    <property type="molecule type" value="Genomic_DNA"/>
</dbReference>
<evidence type="ECO:0000313" key="9">
    <source>
        <dbReference type="EMBL" id="HIT84974.1"/>
    </source>
</evidence>
<dbReference type="HAMAP" id="MF_00412">
    <property type="entry name" value="ProA"/>
    <property type="match status" value="1"/>
</dbReference>
<dbReference type="InterPro" id="IPR012134">
    <property type="entry name" value="Glu-5-SA_DH"/>
</dbReference>
<comment type="caution">
    <text evidence="9">The sequence shown here is derived from an EMBL/GenBank/DDBJ whole genome shotgun (WGS) entry which is preliminary data.</text>
</comment>
<comment type="subcellular location">
    <subcellularLocation>
        <location evidence="7">Cytoplasm</location>
    </subcellularLocation>
</comment>